<dbReference type="SUPFAM" id="SSF55469">
    <property type="entry name" value="FMN-dependent nitroreductase-like"/>
    <property type="match status" value="1"/>
</dbReference>
<reference evidence="6" key="1">
    <citation type="journal article" date="2019" name="Int. J. Syst. Evol. Microbiol.">
        <title>The Global Catalogue of Microorganisms (GCM) 10K type strain sequencing project: providing services to taxonomists for standard genome sequencing and annotation.</title>
        <authorList>
            <consortium name="The Broad Institute Genomics Platform"/>
            <consortium name="The Broad Institute Genome Sequencing Center for Infectious Disease"/>
            <person name="Wu L."/>
            <person name="Ma J."/>
        </authorList>
    </citation>
    <scope>NUCLEOTIDE SEQUENCE [LARGE SCALE GENOMIC DNA]</scope>
    <source>
        <strain evidence="6">JCM 10303</strain>
    </source>
</reference>
<dbReference type="InterPro" id="IPR000415">
    <property type="entry name" value="Nitroreductase-like"/>
</dbReference>
<dbReference type="CDD" id="cd02138">
    <property type="entry name" value="TdsD-like"/>
    <property type="match status" value="1"/>
</dbReference>
<protein>
    <submittedName>
        <fullName evidence="5">Nitroreductase family protein</fullName>
    </submittedName>
</protein>
<dbReference type="Proteomes" id="UP001500729">
    <property type="component" value="Unassembled WGS sequence"/>
</dbReference>
<gene>
    <name evidence="5" type="ORF">GCM10009533_45610</name>
</gene>
<evidence type="ECO:0000313" key="6">
    <source>
        <dbReference type="Proteomes" id="UP001500729"/>
    </source>
</evidence>
<dbReference type="RefSeq" id="WP_009946973.1">
    <property type="nucleotide sequence ID" value="NZ_BAAAGS010000033.1"/>
</dbReference>
<evidence type="ECO:0000256" key="1">
    <source>
        <dbReference type="ARBA" id="ARBA00007118"/>
    </source>
</evidence>
<evidence type="ECO:0000256" key="3">
    <source>
        <dbReference type="SAM" id="MobiDB-lite"/>
    </source>
</evidence>
<dbReference type="PANTHER" id="PTHR43673">
    <property type="entry name" value="NAD(P)H NITROREDUCTASE YDGI-RELATED"/>
    <property type="match status" value="1"/>
</dbReference>
<keyword evidence="6" id="KW-1185">Reference proteome</keyword>
<feature type="compositionally biased region" description="Basic and acidic residues" evidence="3">
    <location>
        <begin position="1"/>
        <end position="11"/>
    </location>
</feature>
<accession>A0ABP3NCT4</accession>
<organism evidence="5 6">
    <name type="scientific">Saccharopolyspora erythraea</name>
    <name type="common">Streptomyces erythraeus</name>
    <dbReference type="NCBI Taxonomy" id="1836"/>
    <lineage>
        <taxon>Bacteria</taxon>
        <taxon>Bacillati</taxon>
        <taxon>Actinomycetota</taxon>
        <taxon>Actinomycetes</taxon>
        <taxon>Pseudonocardiales</taxon>
        <taxon>Pseudonocardiaceae</taxon>
        <taxon>Saccharopolyspora</taxon>
    </lineage>
</organism>
<feature type="region of interest" description="Disordered" evidence="3">
    <location>
        <begin position="1"/>
        <end position="30"/>
    </location>
</feature>
<dbReference type="InterPro" id="IPR029479">
    <property type="entry name" value="Nitroreductase"/>
</dbReference>
<evidence type="ECO:0000256" key="2">
    <source>
        <dbReference type="ARBA" id="ARBA00023002"/>
    </source>
</evidence>
<comment type="caution">
    <text evidence="5">The sequence shown here is derived from an EMBL/GenBank/DDBJ whole genome shotgun (WGS) entry which is preliminary data.</text>
</comment>
<feature type="domain" description="Nitroreductase" evidence="4">
    <location>
        <begin position="37"/>
        <end position="81"/>
    </location>
</feature>
<dbReference type="EMBL" id="BAAAGS010000033">
    <property type="protein sequence ID" value="GAA0541480.1"/>
    <property type="molecule type" value="Genomic_DNA"/>
</dbReference>
<comment type="similarity">
    <text evidence="1">Belongs to the nitroreductase family.</text>
</comment>
<dbReference type="PANTHER" id="PTHR43673:SF10">
    <property type="entry name" value="NADH DEHYDROGENASE_NAD(P)H NITROREDUCTASE XCC3605-RELATED"/>
    <property type="match status" value="1"/>
</dbReference>
<dbReference type="Gene3D" id="3.40.109.10">
    <property type="entry name" value="NADH Oxidase"/>
    <property type="match status" value="1"/>
</dbReference>
<evidence type="ECO:0000259" key="4">
    <source>
        <dbReference type="Pfam" id="PF00881"/>
    </source>
</evidence>
<proteinExistence type="inferred from homology"/>
<dbReference type="Pfam" id="PF00881">
    <property type="entry name" value="Nitroreductase"/>
    <property type="match status" value="1"/>
</dbReference>
<keyword evidence="2" id="KW-0560">Oxidoreductase</keyword>
<name>A0ABP3NCT4_SACER</name>
<evidence type="ECO:0000313" key="5">
    <source>
        <dbReference type="EMBL" id="GAA0541480.1"/>
    </source>
</evidence>
<sequence length="218" mass="23255">MTADERAHARTGEPASPIAAEGAAKPADSSVPLHPLIAERWSPRALDPAVELTDEQFTALFEAARWAPSWGNTQPARYIAGRRGEDTFDRIHATLSRGNRGWTEPAAALAIGVARVVGDEGEPMPYGEYGLGLASQNLVLQAVAEGLVAHQMAGFDRDAARAEFAIPGDFEPMVAIAVGGYGSPAELPERLQAKEAAPRARKPLSELVFTDTWGKALF</sequence>